<comment type="caution">
    <text evidence="1">The sequence shown here is derived from an EMBL/GenBank/DDBJ whole genome shotgun (WGS) entry which is preliminary data.</text>
</comment>
<name>A0A2P5BV24_PARAD</name>
<keyword evidence="2" id="KW-1185">Reference proteome</keyword>
<evidence type="ECO:0000313" key="1">
    <source>
        <dbReference type="EMBL" id="PON52632.1"/>
    </source>
</evidence>
<gene>
    <name evidence="1" type="ORF">PanWU01x14_207420</name>
</gene>
<dbReference type="AlphaFoldDB" id="A0A2P5BV24"/>
<evidence type="ECO:0000313" key="2">
    <source>
        <dbReference type="Proteomes" id="UP000237105"/>
    </source>
</evidence>
<reference evidence="2" key="1">
    <citation type="submission" date="2016-06" db="EMBL/GenBank/DDBJ databases">
        <title>Parallel loss of symbiosis genes in relatives of nitrogen-fixing non-legume Parasponia.</title>
        <authorList>
            <person name="Van Velzen R."/>
            <person name="Holmer R."/>
            <person name="Bu F."/>
            <person name="Rutten L."/>
            <person name="Van Zeijl A."/>
            <person name="Liu W."/>
            <person name="Santuari L."/>
            <person name="Cao Q."/>
            <person name="Sharma T."/>
            <person name="Shen D."/>
            <person name="Roswanjaya Y."/>
            <person name="Wardhani T."/>
            <person name="Kalhor M.S."/>
            <person name="Jansen J."/>
            <person name="Van den Hoogen J."/>
            <person name="Gungor B."/>
            <person name="Hartog M."/>
            <person name="Hontelez J."/>
            <person name="Verver J."/>
            <person name="Yang W.-C."/>
            <person name="Schijlen E."/>
            <person name="Repin R."/>
            <person name="Schilthuizen M."/>
            <person name="Schranz E."/>
            <person name="Heidstra R."/>
            <person name="Miyata K."/>
            <person name="Fedorova E."/>
            <person name="Kohlen W."/>
            <person name="Bisseling T."/>
            <person name="Smit S."/>
            <person name="Geurts R."/>
        </authorList>
    </citation>
    <scope>NUCLEOTIDE SEQUENCE [LARGE SCALE GENOMIC DNA]</scope>
    <source>
        <strain evidence="2">cv. WU1-14</strain>
    </source>
</reference>
<dbReference type="Proteomes" id="UP000237105">
    <property type="component" value="Unassembled WGS sequence"/>
</dbReference>
<accession>A0A2P5BV24</accession>
<proteinExistence type="predicted"/>
<sequence>MERQMHAALENRLRKGSKSVRWCMRAVELHWKAYRDSDLVAARNFSKFVRGAARSDIYTRPVSLYIWVAGRKCRSIPNMFRSLILGKIAYSGTTLSYPGYFYLGFRRGVILKKYSSSSSEMLEQFVRRVRAVRQKCSSSSSVDEPSVQKEDWVGLIRNGDEGTAAIGAFWENGVRVPDFSEFCSFLEFRFWLHVFRSDKEEDTRDLERGDLESDGSSINSNHRFYDIIGSHGVGDSLTASDDNARWHSPSEDFAYGFSAT</sequence>
<dbReference type="EMBL" id="JXTB01000216">
    <property type="protein sequence ID" value="PON52632.1"/>
    <property type="molecule type" value="Genomic_DNA"/>
</dbReference>
<organism evidence="1 2">
    <name type="scientific">Parasponia andersonii</name>
    <name type="common">Sponia andersonii</name>
    <dbReference type="NCBI Taxonomy" id="3476"/>
    <lineage>
        <taxon>Eukaryota</taxon>
        <taxon>Viridiplantae</taxon>
        <taxon>Streptophyta</taxon>
        <taxon>Embryophyta</taxon>
        <taxon>Tracheophyta</taxon>
        <taxon>Spermatophyta</taxon>
        <taxon>Magnoliopsida</taxon>
        <taxon>eudicotyledons</taxon>
        <taxon>Gunneridae</taxon>
        <taxon>Pentapetalae</taxon>
        <taxon>rosids</taxon>
        <taxon>fabids</taxon>
        <taxon>Rosales</taxon>
        <taxon>Cannabaceae</taxon>
        <taxon>Parasponia</taxon>
    </lineage>
</organism>
<protein>
    <submittedName>
        <fullName evidence="1">Uncharacterized protein</fullName>
    </submittedName>
</protein>